<evidence type="ECO:0000256" key="6">
    <source>
        <dbReference type="ARBA" id="ARBA00022833"/>
    </source>
</evidence>
<evidence type="ECO:0000256" key="9">
    <source>
        <dbReference type="ARBA" id="ARBA00023180"/>
    </source>
</evidence>
<feature type="binding site" evidence="10">
    <location>
        <position position="468"/>
    </location>
    <ligand>
        <name>Zn(2+)</name>
        <dbReference type="ChEBI" id="CHEBI:29105"/>
        <note>catalytic</note>
    </ligand>
</feature>
<comment type="subcellular location">
    <subcellularLocation>
        <location evidence="1">Secreted</location>
    </subcellularLocation>
</comment>
<dbReference type="InterPro" id="IPR000884">
    <property type="entry name" value="TSP1_rpt"/>
</dbReference>
<evidence type="ECO:0000256" key="10">
    <source>
        <dbReference type="PROSITE-ProRule" id="PRU00276"/>
    </source>
</evidence>
<dbReference type="PROSITE" id="PS50092">
    <property type="entry name" value="TSP1"/>
    <property type="match status" value="1"/>
</dbReference>
<reference evidence="13" key="2">
    <citation type="journal article" date="2007" name="Science">
        <title>Genome sequence of Aedes aegypti, a major arbovirus vector.</title>
        <authorList>
            <person name="Nene V."/>
            <person name="Wortman J.R."/>
            <person name="Lawson D."/>
            <person name="Haas B."/>
            <person name="Kodira C."/>
            <person name="Tu Z.J."/>
            <person name="Loftus B."/>
            <person name="Xi Z."/>
            <person name="Megy K."/>
            <person name="Grabherr M."/>
            <person name="Ren Q."/>
            <person name="Zdobnov E.M."/>
            <person name="Lobo N.F."/>
            <person name="Campbell K.S."/>
            <person name="Brown S.E."/>
            <person name="Bonaldo M.F."/>
            <person name="Zhu J."/>
            <person name="Sinkins S.P."/>
            <person name="Hogenkamp D.G."/>
            <person name="Amedeo P."/>
            <person name="Arensburger P."/>
            <person name="Atkinson P.W."/>
            <person name="Bidwell S."/>
            <person name="Biedler J."/>
            <person name="Birney E."/>
            <person name="Bruggner R.V."/>
            <person name="Costas J."/>
            <person name="Coy M.R."/>
            <person name="Crabtree J."/>
            <person name="Crawford M."/>
            <person name="Debruyn B."/>
            <person name="Decaprio D."/>
            <person name="Eiglmeier K."/>
            <person name="Eisenstadt E."/>
            <person name="El-Dorry H."/>
            <person name="Gelbart W.M."/>
            <person name="Gomes S.L."/>
            <person name="Hammond M."/>
            <person name="Hannick L.I."/>
            <person name="Hogan J.R."/>
            <person name="Holmes M.H."/>
            <person name="Jaffe D."/>
            <person name="Johnston J.S."/>
            <person name="Kennedy R.C."/>
            <person name="Koo H."/>
            <person name="Kravitz S."/>
            <person name="Kriventseva E.V."/>
            <person name="Kulp D."/>
            <person name="Labutti K."/>
            <person name="Lee E."/>
            <person name="Li S."/>
            <person name="Lovin D.D."/>
            <person name="Mao C."/>
            <person name="Mauceli E."/>
            <person name="Menck C.F."/>
            <person name="Miller J.R."/>
            <person name="Montgomery P."/>
            <person name="Mori A."/>
            <person name="Nascimento A.L."/>
            <person name="Naveira H.F."/>
            <person name="Nusbaum C."/>
            <person name="O'leary S."/>
            <person name="Orvis J."/>
            <person name="Pertea M."/>
            <person name="Quesneville H."/>
            <person name="Reidenbach K.R."/>
            <person name="Rogers Y.H."/>
            <person name="Roth C.W."/>
            <person name="Schneider J.R."/>
            <person name="Schatz M."/>
            <person name="Shumway M."/>
            <person name="Stanke M."/>
            <person name="Stinson E.O."/>
            <person name="Tubio J.M."/>
            <person name="Vanzee J.P."/>
            <person name="Verjovski-Almeida S."/>
            <person name="Werner D."/>
            <person name="White O."/>
            <person name="Wyder S."/>
            <person name="Zeng Q."/>
            <person name="Zhao Q."/>
            <person name="Zhao Y."/>
            <person name="Hill C.A."/>
            <person name="Raikhel A.S."/>
            <person name="Soares M.B."/>
            <person name="Knudson D.L."/>
            <person name="Lee N.H."/>
            <person name="Galagan J."/>
            <person name="Salzberg S.L."/>
            <person name="Paulsen I.T."/>
            <person name="Dimopoulos G."/>
            <person name="Collins F.H."/>
            <person name="Birren B."/>
            <person name="Fraser-Liggett C.M."/>
            <person name="Severson D.W."/>
        </authorList>
    </citation>
    <scope>NUCLEOTIDE SEQUENCE [LARGE SCALE GENOMIC DNA]</scope>
    <source>
        <strain evidence="13">Liverpool</strain>
    </source>
</reference>
<dbReference type="eggNOG" id="KOG3538">
    <property type="taxonomic scope" value="Eukaryota"/>
</dbReference>
<proteinExistence type="predicted"/>
<dbReference type="Pfam" id="PF01421">
    <property type="entry name" value="Reprolysin"/>
    <property type="match status" value="1"/>
</dbReference>
<sequence>MEAFRPVRPFDMNIEENRMASEWEKWKRQLECYFTACGVLDQSDKLAKLLYLGGPDLQELYDNLPDAKRVPLDSSGKGQEFALKIKISGEGGNEPRNSYDMFRVWAFGPFESHQSFQDRNSRLGKHKPEFRSDSFGNESHGRPTKRIRAVTEENEKEKLLERDDGYVFYAMGSNEFQFTVGGVTIRMTIDSGADANIIPKEAWEQMKEAGVHVTDQGRPDRVLKAYASESPLNLIDDLINRKNLLAIANRSDIHLLGDTLNEKNYTLDDLEELEDLNGPSGFSGTSRLRKLTIELGLFFDEAAYRIFAPHFDNDDLKLKDFILAYVNAIQALYHHPSLGTPVDITVVYLEVMKRQPDDMPHYRGERESLLDSFCLYQNKLNKGDDSDANHWDLALYVSGLDFYAIENGRRNGVTMGLATVGGICLGKYSCVIAEFGTTSVFGKPYPSAGFTSVYVAAHEIGHSLGMHHDSAGNICAKDGYVMSPSRGTQGETTWSSCSAAAIRELTWADCLFDAPLKTKKELDAWKYQGYPGQVFTSKKQCEVLLVDNDAIAVPTSGLERICQNLQCRTPHRTGFYFAGPALEGTDCGESKWCIGGSCVKQKKKPISVVRGGWSEWTVGDCNSGCLAQSRGFQQRTRRCNNPKPVNTDEGCDGSAYDVMVCDDEELCSNKRQPIDIYASIKCREFSKLLKRLDPAGPGIQGPHDGHRLWMSCAIYCKRADSDAYYAPRFDLNDLGVDSYFPDGTKCYSEGSTNYYCQQHHCLPENFKTSKISIWALTEDIPIPGNALPIRTHFLDNELSNYLSIDRNRRPLLNHWNYRPTHHEDDGEWPDHDYLELPEEVKKAAHRY</sequence>
<evidence type="ECO:0000256" key="11">
    <source>
        <dbReference type="SAM" id="MobiDB-lite"/>
    </source>
</evidence>
<dbReference type="GO" id="GO:0030198">
    <property type="term" value="P:extracellular matrix organization"/>
    <property type="evidence" value="ECO:0007669"/>
    <property type="project" value="TreeGrafter"/>
</dbReference>
<feature type="binding site" evidence="10">
    <location>
        <position position="458"/>
    </location>
    <ligand>
        <name>Zn(2+)</name>
        <dbReference type="ChEBI" id="CHEBI:29105"/>
        <note>catalytic</note>
    </ligand>
</feature>
<dbReference type="Gene3D" id="3.40.390.10">
    <property type="entry name" value="Collagenase (Catalytic Domain)"/>
    <property type="match status" value="1"/>
</dbReference>
<reference evidence="13" key="1">
    <citation type="submission" date="2005-10" db="EMBL/GenBank/DDBJ databases">
        <authorList>
            <person name="Loftus B.J."/>
            <person name="Nene V.M."/>
            <person name="Hannick L.I."/>
            <person name="Bidwell S."/>
            <person name="Haas B."/>
            <person name="Amedeo P."/>
            <person name="Orvis J."/>
            <person name="Wortman J.R."/>
            <person name="White O.R."/>
            <person name="Salzberg S."/>
            <person name="Shumway M."/>
            <person name="Koo H."/>
            <person name="Zhao Y."/>
            <person name="Holmes M."/>
            <person name="Miller J."/>
            <person name="Schatz M."/>
            <person name="Pop M."/>
            <person name="Pai G."/>
            <person name="Utterback T."/>
            <person name="Rogers Y.-H."/>
            <person name="Kravitz S."/>
            <person name="Fraser C.M."/>
        </authorList>
    </citation>
    <scope>NUCLEOTIDE SEQUENCE</scope>
    <source>
        <strain evidence="13">Liverpool</strain>
    </source>
</reference>
<dbReference type="InterPro" id="IPR041645">
    <property type="entry name" value="ADAMTS_CR_2"/>
</dbReference>
<accession>J9HSG8</accession>
<evidence type="ECO:0000256" key="4">
    <source>
        <dbReference type="ARBA" id="ARBA00022723"/>
    </source>
</evidence>
<keyword evidence="8" id="KW-1015">Disulfide bond</keyword>
<name>J9HSG8_AEDAE</name>
<evidence type="ECO:0000256" key="2">
    <source>
        <dbReference type="ARBA" id="ARBA00022525"/>
    </source>
</evidence>
<dbReference type="Proteomes" id="UP000682892">
    <property type="component" value="Unassembled WGS sequence"/>
</dbReference>
<gene>
    <name evidence="13" type="ORF">AaeL_AAEL016998</name>
</gene>
<dbReference type="Gene3D" id="2.20.100.10">
    <property type="entry name" value="Thrombospondin type-1 (TSP1) repeat"/>
    <property type="match status" value="1"/>
</dbReference>
<keyword evidence="2" id="KW-0964">Secreted</keyword>
<keyword evidence="3" id="KW-0645">Protease</keyword>
<dbReference type="SUPFAM" id="SSF55486">
    <property type="entry name" value="Metalloproteases ('zincins'), catalytic domain"/>
    <property type="match status" value="1"/>
</dbReference>
<dbReference type="GO" id="GO:0031012">
    <property type="term" value="C:extracellular matrix"/>
    <property type="evidence" value="ECO:0007669"/>
    <property type="project" value="TreeGrafter"/>
</dbReference>
<evidence type="ECO:0000256" key="3">
    <source>
        <dbReference type="ARBA" id="ARBA00022670"/>
    </source>
</evidence>
<dbReference type="GO" id="GO:0006508">
    <property type="term" value="P:proteolysis"/>
    <property type="evidence" value="ECO:0007669"/>
    <property type="project" value="UniProtKB-KW"/>
</dbReference>
<keyword evidence="5" id="KW-0378">Hydrolase</keyword>
<dbReference type="PaxDb" id="7159-AAEL016998-PA"/>
<dbReference type="EMBL" id="CH477320">
    <property type="protein sequence ID" value="EJY57558.1"/>
    <property type="molecule type" value="Genomic_DNA"/>
</dbReference>
<feature type="active site" evidence="10">
    <location>
        <position position="459"/>
    </location>
</feature>
<feature type="domain" description="Peptidase M12B" evidence="12">
    <location>
        <begin position="291"/>
        <end position="505"/>
    </location>
</feature>
<reference evidence="13" key="3">
    <citation type="submission" date="2012-09" db="EMBL/GenBank/DDBJ databases">
        <authorList>
            <consortium name="VectorBase"/>
        </authorList>
    </citation>
    <scope>NUCLEOTIDE SEQUENCE</scope>
    <source>
        <strain evidence="13">Liverpool</strain>
    </source>
</reference>
<dbReference type="GO" id="GO:0005576">
    <property type="term" value="C:extracellular region"/>
    <property type="evidence" value="ECO:0007669"/>
    <property type="project" value="UniProtKB-SubCell"/>
</dbReference>
<dbReference type="PANTHER" id="PTHR13723">
    <property type="entry name" value="ADAMTS A DISINTEGRIN AND METALLOPROTEASE WITH THROMBOSPONDIN MOTIFS PROTEASE"/>
    <property type="match status" value="1"/>
</dbReference>
<keyword evidence="9" id="KW-0325">Glycoprotein</keyword>
<dbReference type="PROSITE" id="PS00141">
    <property type="entry name" value="ASP_PROTEASE"/>
    <property type="match status" value="1"/>
</dbReference>
<keyword evidence="7" id="KW-0482">Metalloprotease</keyword>
<keyword evidence="4 10" id="KW-0479">Metal-binding</keyword>
<keyword evidence="6 10" id="KW-0862">Zinc</keyword>
<evidence type="ECO:0000256" key="7">
    <source>
        <dbReference type="ARBA" id="ARBA00023049"/>
    </source>
</evidence>
<dbReference type="Gene3D" id="3.40.1620.60">
    <property type="match status" value="1"/>
</dbReference>
<organism evidence="13 14">
    <name type="scientific">Aedes aegypti</name>
    <name type="common">Yellowfever mosquito</name>
    <name type="synonym">Culex aegypti</name>
    <dbReference type="NCBI Taxonomy" id="7159"/>
    <lineage>
        <taxon>Eukaryota</taxon>
        <taxon>Metazoa</taxon>
        <taxon>Ecdysozoa</taxon>
        <taxon>Arthropoda</taxon>
        <taxon>Hexapoda</taxon>
        <taxon>Insecta</taxon>
        <taxon>Pterygota</taxon>
        <taxon>Neoptera</taxon>
        <taxon>Endopterygota</taxon>
        <taxon>Diptera</taxon>
        <taxon>Nematocera</taxon>
        <taxon>Culicoidea</taxon>
        <taxon>Culicidae</taxon>
        <taxon>Culicinae</taxon>
        <taxon>Aedini</taxon>
        <taxon>Aedes</taxon>
        <taxon>Stegomyia</taxon>
    </lineage>
</organism>
<dbReference type="InterPro" id="IPR024079">
    <property type="entry name" value="MetalloPept_cat_dom_sf"/>
</dbReference>
<dbReference type="Pfam" id="PF17771">
    <property type="entry name" value="ADAMTS_CR_2"/>
    <property type="match status" value="1"/>
</dbReference>
<evidence type="ECO:0000313" key="13">
    <source>
        <dbReference type="EMBL" id="EJY57558.1"/>
    </source>
</evidence>
<dbReference type="PROSITE" id="PS50215">
    <property type="entry name" value="ADAM_MEPRO"/>
    <property type="match status" value="1"/>
</dbReference>
<dbReference type="PhylomeDB" id="J9HSG8"/>
<evidence type="ECO:0000256" key="8">
    <source>
        <dbReference type="ARBA" id="ARBA00023157"/>
    </source>
</evidence>
<dbReference type="GO" id="GO:0004190">
    <property type="term" value="F:aspartic-type endopeptidase activity"/>
    <property type="evidence" value="ECO:0007669"/>
    <property type="project" value="InterPro"/>
</dbReference>
<dbReference type="HOGENOM" id="CLU_336566_0_0_1"/>
<feature type="region of interest" description="Disordered" evidence="11">
    <location>
        <begin position="117"/>
        <end position="148"/>
    </location>
</feature>
<dbReference type="PANTHER" id="PTHR13723:SF294">
    <property type="entry name" value="A DISINTEGRIN AND METALLOPROTEINASE WITH THROMBOSPONDIN MOTIFS 7-LIKE PROTEIN"/>
    <property type="match status" value="1"/>
</dbReference>
<dbReference type="GO" id="GO:0004222">
    <property type="term" value="F:metalloendopeptidase activity"/>
    <property type="evidence" value="ECO:0007669"/>
    <property type="project" value="InterPro"/>
</dbReference>
<comment type="caution">
    <text evidence="10">Lacks conserved residue(s) required for the propagation of feature annotation.</text>
</comment>
<protein>
    <submittedName>
        <fullName evidence="13">AAEL016998-PA</fullName>
    </submittedName>
</protein>
<dbReference type="InterPro" id="IPR036383">
    <property type="entry name" value="TSP1_rpt_sf"/>
</dbReference>
<evidence type="ECO:0000256" key="5">
    <source>
        <dbReference type="ARBA" id="ARBA00022801"/>
    </source>
</evidence>
<feature type="binding site" evidence="10">
    <location>
        <position position="462"/>
    </location>
    <ligand>
        <name>Zn(2+)</name>
        <dbReference type="ChEBI" id="CHEBI:29105"/>
        <note>catalytic</note>
    </ligand>
</feature>
<dbReference type="GO" id="GO:0046872">
    <property type="term" value="F:metal ion binding"/>
    <property type="evidence" value="ECO:0007669"/>
    <property type="project" value="UniProtKB-KW"/>
</dbReference>
<dbReference type="AlphaFoldDB" id="J9HSG8"/>
<dbReference type="InterPro" id="IPR001590">
    <property type="entry name" value="Peptidase_M12B"/>
</dbReference>
<dbReference type="VEuPathDB" id="VectorBase:AAEL016998"/>
<dbReference type="InterPro" id="IPR050439">
    <property type="entry name" value="ADAMTS_ADAMTS-like"/>
</dbReference>
<evidence type="ECO:0000313" key="14">
    <source>
        <dbReference type="Proteomes" id="UP000682892"/>
    </source>
</evidence>
<evidence type="ECO:0000256" key="1">
    <source>
        <dbReference type="ARBA" id="ARBA00004613"/>
    </source>
</evidence>
<evidence type="ECO:0000259" key="12">
    <source>
        <dbReference type="PROSITE" id="PS50215"/>
    </source>
</evidence>
<dbReference type="InterPro" id="IPR001969">
    <property type="entry name" value="Aspartic_peptidase_AS"/>
</dbReference>